<reference evidence="2" key="1">
    <citation type="submission" date="2020-07" db="EMBL/GenBank/DDBJ databases">
        <title>Multicomponent nature underlies the extraordinary mechanical properties of spider dragline silk.</title>
        <authorList>
            <person name="Kono N."/>
            <person name="Nakamura H."/>
            <person name="Mori M."/>
            <person name="Yoshida Y."/>
            <person name="Ohtoshi R."/>
            <person name="Malay A.D."/>
            <person name="Moran D.A.P."/>
            <person name="Tomita M."/>
            <person name="Numata K."/>
            <person name="Arakawa K."/>
        </authorList>
    </citation>
    <scope>NUCLEOTIDE SEQUENCE</scope>
</reference>
<dbReference type="AlphaFoldDB" id="A0A8X6FDQ9"/>
<dbReference type="EMBL" id="BMAO01031592">
    <property type="protein sequence ID" value="GFQ76169.1"/>
    <property type="molecule type" value="Genomic_DNA"/>
</dbReference>
<name>A0A8X6FDQ9_TRICU</name>
<feature type="region of interest" description="Disordered" evidence="1">
    <location>
        <begin position="1"/>
        <end position="52"/>
    </location>
</feature>
<sequence length="86" mass="9762">MKFAQQEQQRHGERIGCPRSGGVRRDCRGTPRPYGSKGLRGLPEDTGRALRSPQPLQEVTHLANRRSVPPTPFYFAKCHRKFSSKT</sequence>
<accession>A0A8X6FDQ9</accession>
<comment type="caution">
    <text evidence="2">The sequence shown here is derived from an EMBL/GenBank/DDBJ whole genome shotgun (WGS) entry which is preliminary data.</text>
</comment>
<dbReference type="OrthoDB" id="10299118at2759"/>
<proteinExistence type="predicted"/>
<evidence type="ECO:0000313" key="2">
    <source>
        <dbReference type="EMBL" id="GFQ76169.1"/>
    </source>
</evidence>
<organism evidence="2 3">
    <name type="scientific">Trichonephila clavata</name>
    <name type="common">Joro spider</name>
    <name type="synonym">Nephila clavata</name>
    <dbReference type="NCBI Taxonomy" id="2740835"/>
    <lineage>
        <taxon>Eukaryota</taxon>
        <taxon>Metazoa</taxon>
        <taxon>Ecdysozoa</taxon>
        <taxon>Arthropoda</taxon>
        <taxon>Chelicerata</taxon>
        <taxon>Arachnida</taxon>
        <taxon>Araneae</taxon>
        <taxon>Araneomorphae</taxon>
        <taxon>Entelegynae</taxon>
        <taxon>Araneoidea</taxon>
        <taxon>Nephilidae</taxon>
        <taxon>Trichonephila</taxon>
    </lineage>
</organism>
<protein>
    <submittedName>
        <fullName evidence="2">Uncharacterized protein</fullName>
    </submittedName>
</protein>
<keyword evidence="3" id="KW-1185">Reference proteome</keyword>
<evidence type="ECO:0000256" key="1">
    <source>
        <dbReference type="SAM" id="MobiDB-lite"/>
    </source>
</evidence>
<evidence type="ECO:0000313" key="3">
    <source>
        <dbReference type="Proteomes" id="UP000887116"/>
    </source>
</evidence>
<dbReference type="Proteomes" id="UP000887116">
    <property type="component" value="Unassembled WGS sequence"/>
</dbReference>
<gene>
    <name evidence="2" type="ORF">TNCT_707431</name>
</gene>